<organism evidence="1 2">
    <name type="scientific">Sphingomonas ginsenosidivorax</name>
    <dbReference type="NCBI Taxonomy" id="862135"/>
    <lineage>
        <taxon>Bacteria</taxon>
        <taxon>Pseudomonadati</taxon>
        <taxon>Pseudomonadota</taxon>
        <taxon>Alphaproteobacteria</taxon>
        <taxon>Sphingomonadales</taxon>
        <taxon>Sphingomonadaceae</taxon>
        <taxon>Sphingomonas</taxon>
    </lineage>
</organism>
<dbReference type="InterPro" id="IPR032609">
    <property type="entry name" value="DUF4893"/>
</dbReference>
<dbReference type="PROSITE" id="PS51257">
    <property type="entry name" value="PROKAR_LIPOPROTEIN"/>
    <property type="match status" value="1"/>
</dbReference>
<dbReference type="Proteomes" id="UP000321250">
    <property type="component" value="Unassembled WGS sequence"/>
</dbReference>
<sequence length="209" mass="22475">MRAYVSAVAACVVLAGCGGSDDGGGAVASSGSRAVSLDWRRVATSADRGRLRGWRGAWINALSHVDPTAIGREPALFDPDHSIAGAMPQPGAYRCRTFKLGAKTGVGPTFTSYGWFACRIDRDLRGQLVFGKSSGSQRPIGTIYADTDTRSIFLGTMVLGDETRALDYGRDAGRDMAGVIERIGPRRWRMVLPYPRFESVLDVVEFVPA</sequence>
<comment type="caution">
    <text evidence="1">The sequence shown here is derived from an EMBL/GenBank/DDBJ whole genome shotgun (WGS) entry which is preliminary data.</text>
</comment>
<gene>
    <name evidence="1" type="ORF">FSB78_08280</name>
</gene>
<evidence type="ECO:0000313" key="1">
    <source>
        <dbReference type="EMBL" id="TXC72832.1"/>
    </source>
</evidence>
<reference evidence="1 2" key="1">
    <citation type="journal article" date="2013" name="Antonie Van Leeuwenhoek">
        <title>Sphingomonas ginsenosidivorax sp. nov., with the ability to transform ginsenosides.</title>
        <authorList>
            <person name="Jin X.F."/>
            <person name="Kim J.K."/>
            <person name="Liu Q.M."/>
            <person name="Kang M.S."/>
            <person name="He D."/>
            <person name="Jin F.X."/>
            <person name="Kim S.C."/>
            <person name="Im W.T."/>
        </authorList>
    </citation>
    <scope>NUCLEOTIDE SEQUENCE [LARGE SCALE GENOMIC DNA]</scope>
    <source>
        <strain evidence="1 2">KHI67</strain>
    </source>
</reference>
<dbReference type="AlphaFoldDB" id="A0A5C6UJ35"/>
<dbReference type="Pfam" id="PF16233">
    <property type="entry name" value="DUF4893"/>
    <property type="match status" value="1"/>
</dbReference>
<dbReference type="OrthoDB" id="9153930at2"/>
<protein>
    <submittedName>
        <fullName evidence="1">DUF4893 domain-containing protein</fullName>
    </submittedName>
</protein>
<name>A0A5C6UJ35_9SPHN</name>
<keyword evidence="2" id="KW-1185">Reference proteome</keyword>
<dbReference type="EMBL" id="VOQR01000001">
    <property type="protein sequence ID" value="TXC72832.1"/>
    <property type="molecule type" value="Genomic_DNA"/>
</dbReference>
<proteinExistence type="predicted"/>
<evidence type="ECO:0000313" key="2">
    <source>
        <dbReference type="Proteomes" id="UP000321250"/>
    </source>
</evidence>
<accession>A0A5C6UJ35</accession>